<keyword evidence="4 7" id="KW-0812">Transmembrane</keyword>
<dbReference type="Pfam" id="PF13715">
    <property type="entry name" value="CarbopepD_reg_2"/>
    <property type="match status" value="1"/>
</dbReference>
<comment type="caution">
    <text evidence="9">The sequence shown here is derived from an EMBL/GenBank/DDBJ whole genome shotgun (WGS) entry which is preliminary data.</text>
</comment>
<name>A0ABT8WRH4_9FLAO</name>
<keyword evidence="10" id="KW-1185">Reference proteome</keyword>
<comment type="subcellular location">
    <subcellularLocation>
        <location evidence="1 7">Cell outer membrane</location>
        <topology evidence="1 7">Multi-pass membrane protein</topology>
    </subcellularLocation>
</comment>
<gene>
    <name evidence="9" type="ORF">Q4Q40_15635</name>
</gene>
<evidence type="ECO:0000256" key="6">
    <source>
        <dbReference type="ARBA" id="ARBA00023237"/>
    </source>
</evidence>
<keyword evidence="2 7" id="KW-0813">Transport</keyword>
<feature type="domain" description="TonB-dependent receptor plug" evidence="8">
    <location>
        <begin position="184"/>
        <end position="301"/>
    </location>
</feature>
<dbReference type="NCBIfam" id="TIGR04056">
    <property type="entry name" value="OMP_RagA_SusC"/>
    <property type="match status" value="1"/>
</dbReference>
<keyword evidence="5 7" id="KW-0472">Membrane</keyword>
<keyword evidence="6 7" id="KW-0998">Cell outer membrane</keyword>
<evidence type="ECO:0000256" key="5">
    <source>
        <dbReference type="ARBA" id="ARBA00023136"/>
    </source>
</evidence>
<dbReference type="InterPro" id="IPR023997">
    <property type="entry name" value="TonB-dep_OMP_SusC/RagA_CS"/>
</dbReference>
<dbReference type="SUPFAM" id="SSF49464">
    <property type="entry name" value="Carboxypeptidase regulatory domain-like"/>
    <property type="match status" value="1"/>
</dbReference>
<dbReference type="Gene3D" id="2.40.170.20">
    <property type="entry name" value="TonB-dependent receptor, beta-barrel domain"/>
    <property type="match status" value="1"/>
</dbReference>
<evidence type="ECO:0000256" key="2">
    <source>
        <dbReference type="ARBA" id="ARBA00022448"/>
    </source>
</evidence>
<accession>A0ABT8WRH4</accession>
<organism evidence="9 10">
    <name type="scientific">Flavivirga jejuensis</name>
    <dbReference type="NCBI Taxonomy" id="870487"/>
    <lineage>
        <taxon>Bacteria</taxon>
        <taxon>Pseudomonadati</taxon>
        <taxon>Bacteroidota</taxon>
        <taxon>Flavobacteriia</taxon>
        <taxon>Flavobacteriales</taxon>
        <taxon>Flavobacteriaceae</taxon>
        <taxon>Flavivirga</taxon>
    </lineage>
</organism>
<evidence type="ECO:0000313" key="9">
    <source>
        <dbReference type="EMBL" id="MDO5975625.1"/>
    </source>
</evidence>
<dbReference type="Gene3D" id="2.170.130.10">
    <property type="entry name" value="TonB-dependent receptor, plug domain"/>
    <property type="match status" value="1"/>
</dbReference>
<dbReference type="SUPFAM" id="SSF56935">
    <property type="entry name" value="Porins"/>
    <property type="match status" value="1"/>
</dbReference>
<dbReference type="NCBIfam" id="TIGR04057">
    <property type="entry name" value="SusC_RagA_signa"/>
    <property type="match status" value="1"/>
</dbReference>
<dbReference type="InterPro" id="IPR037066">
    <property type="entry name" value="Plug_dom_sf"/>
</dbReference>
<dbReference type="InterPro" id="IPR012910">
    <property type="entry name" value="Plug_dom"/>
</dbReference>
<dbReference type="InterPro" id="IPR039426">
    <property type="entry name" value="TonB-dep_rcpt-like"/>
</dbReference>
<evidence type="ECO:0000256" key="7">
    <source>
        <dbReference type="PROSITE-ProRule" id="PRU01360"/>
    </source>
</evidence>
<evidence type="ECO:0000256" key="1">
    <source>
        <dbReference type="ARBA" id="ARBA00004571"/>
    </source>
</evidence>
<dbReference type="Proteomes" id="UP001176806">
    <property type="component" value="Unassembled WGS sequence"/>
</dbReference>
<dbReference type="InterPro" id="IPR008969">
    <property type="entry name" value="CarboxyPept-like_regulatory"/>
</dbReference>
<dbReference type="InterPro" id="IPR036942">
    <property type="entry name" value="Beta-barrel_TonB_sf"/>
</dbReference>
<dbReference type="PROSITE" id="PS52016">
    <property type="entry name" value="TONB_DEPENDENT_REC_3"/>
    <property type="match status" value="1"/>
</dbReference>
<dbReference type="EMBL" id="JAUOEL010000005">
    <property type="protein sequence ID" value="MDO5975625.1"/>
    <property type="molecule type" value="Genomic_DNA"/>
</dbReference>
<dbReference type="InterPro" id="IPR023996">
    <property type="entry name" value="TonB-dep_OMP_SusC/RagA"/>
</dbReference>
<dbReference type="Gene3D" id="2.60.40.1120">
    <property type="entry name" value="Carboxypeptidase-like, regulatory domain"/>
    <property type="match status" value="1"/>
</dbReference>
<dbReference type="Pfam" id="PF07715">
    <property type="entry name" value="Plug"/>
    <property type="match status" value="1"/>
</dbReference>
<proteinExistence type="inferred from homology"/>
<evidence type="ECO:0000259" key="8">
    <source>
        <dbReference type="Pfam" id="PF07715"/>
    </source>
</evidence>
<comment type="similarity">
    <text evidence="7">Belongs to the TonB-dependent receptor family.</text>
</comment>
<sequence length="1115" mass="123158">MNTEISLAQNRVTIDADKLVSVDEVFKIIMNQTEYNFIYPVGLFEKNPKIQLKKGAVKIDKLLNQSIGTAKFNIILSANNNIVIKPKAIGQQRQVSGTITDENGIPLAGTTILVKGTRRGVATDFDGNYTIVVADVTNVLVFSSLGYKKQEIVIGSKTTIDVQMKPDFSGLDEVVVIGYGTSTVRDATGVISRISAKEIDDAPMGASVESLLQGKAAGVNVQIQSASPTSPISVIIRGASSLNGDNQPLWVIDGVAQASSTTSGNIENTLYNLNLQDVQSIDVLKDASATAVYGSRAAHGVVIVTTKRGSPNTKPIFEVSTNVSLTVSDFNSFEYFDAPQYIDFVTAANKEGVLSEGFQYFSSQYLDEQAFWNLNTSEYDASDLKNLPNAFYGANTKWQDIVTQNPVNVDYNFSVRGGSERTTYFVSFNHQDTEGIVITGESKRYTGRINFETSVNDNIKFGLNLNGSTRTTSDKDGLLFTLKGVRPDFKEYNDDGTIFVPGYYIENPHTALANTNAGKGINFSGTAFLEMKIFKNLKWRSAFSNTYADSERLRYTRRGSYQEEDGERIWSNGKSSRDAIENTLTYASLIKDKHDIKVLTGYTLESNVRGSYYMSAYNFPDDDILNNFGSQASISSIDESKTSNALVSQFSRLHYKFDDRYIISGTIRRDGSSRFGEDRKWGTFPSGAAAWLVTGENFMQSKKIKKYVSYLKLRASIGLTGSQNLGNFDWITRVDATTYNDSPAIFPSSLGNPELQWEETQMFDLGADFGLFDDRVAGSVGIYQKKSDKLIYDEDIPWSSAARDISSNVASMEAKGFEFNFKYDIIRSKEHRMTFDFNFATNASKILKINGNLDQLIFPGSYNPLMVVNAGDKIGEWYGFQTAGRFYVNAEDAYAMRNNSSSSGSPEPFNVDTETTGDLIYIDQNGDGEITSDDDRVHLGTSIPKGYGGFGLTYIYKGFRVNTTFTYAYGHKRLWNLPRDDANSGFGDYNQSNLIGGQSTIVKNPYEAVFPRITPDGIGGNGLFSDFYLHNASYVRLNALNISYKLPNQIFKNSTLNGIEINFQATNLLTITKYPGFRPDGGGSSYTDVDSGAGEDDSTYPSAQIYSLGIKFKLK</sequence>
<dbReference type="RefSeq" id="WP_303302837.1">
    <property type="nucleotide sequence ID" value="NZ_BAABDA010000050.1"/>
</dbReference>
<evidence type="ECO:0000256" key="3">
    <source>
        <dbReference type="ARBA" id="ARBA00022452"/>
    </source>
</evidence>
<evidence type="ECO:0000256" key="4">
    <source>
        <dbReference type="ARBA" id="ARBA00022692"/>
    </source>
</evidence>
<keyword evidence="3 7" id="KW-1134">Transmembrane beta strand</keyword>
<reference evidence="9" key="1">
    <citation type="submission" date="2023-07" db="EMBL/GenBank/DDBJ databases">
        <title>Two novel species in the genus Flavivirga.</title>
        <authorList>
            <person name="Kwon K."/>
        </authorList>
    </citation>
    <scope>NUCLEOTIDE SEQUENCE</scope>
    <source>
        <strain evidence="9">KACC 14158</strain>
    </source>
</reference>
<evidence type="ECO:0000313" key="10">
    <source>
        <dbReference type="Proteomes" id="UP001176806"/>
    </source>
</evidence>
<protein>
    <submittedName>
        <fullName evidence="9">SusC/RagA family TonB-linked outer membrane protein</fullName>
    </submittedName>
</protein>